<comment type="similarity">
    <text evidence="2">Belongs to the poly(A) polymerase family.</text>
</comment>
<reference evidence="13" key="1">
    <citation type="submission" date="2022-11" db="UniProtKB">
        <authorList>
            <consortium name="WormBaseParasite"/>
        </authorList>
    </citation>
    <scope>IDENTIFICATION</scope>
</reference>
<dbReference type="Gene3D" id="1.10.1410.10">
    <property type="match status" value="1"/>
</dbReference>
<evidence type="ECO:0000256" key="4">
    <source>
        <dbReference type="ARBA" id="ARBA00022664"/>
    </source>
</evidence>
<name>A0A915P4E6_9BILA</name>
<keyword evidence="4" id="KW-0507">mRNA processing</keyword>
<accession>A0A915P4E6</accession>
<comment type="subcellular location">
    <subcellularLocation>
        <location evidence="1">Nucleus</location>
    </subcellularLocation>
</comment>
<dbReference type="GO" id="GO:1990817">
    <property type="term" value="F:poly(A) RNA polymerase activity"/>
    <property type="evidence" value="ECO:0007669"/>
    <property type="project" value="UniProtKB-EC"/>
</dbReference>
<dbReference type="EC" id="2.7.7.19" evidence="3"/>
<evidence type="ECO:0000256" key="2">
    <source>
        <dbReference type="ARBA" id="ARBA00010912"/>
    </source>
</evidence>
<dbReference type="GO" id="GO:0005524">
    <property type="term" value="F:ATP binding"/>
    <property type="evidence" value="ECO:0007669"/>
    <property type="project" value="UniProtKB-KW"/>
</dbReference>
<comment type="catalytic activity">
    <reaction evidence="9">
        <text>RNA(n) + ATP = RNA(n)-3'-adenine ribonucleotide + diphosphate</text>
        <dbReference type="Rhea" id="RHEA:11332"/>
        <dbReference type="Rhea" id="RHEA-COMP:14527"/>
        <dbReference type="Rhea" id="RHEA-COMP:17347"/>
        <dbReference type="ChEBI" id="CHEBI:30616"/>
        <dbReference type="ChEBI" id="CHEBI:33019"/>
        <dbReference type="ChEBI" id="CHEBI:140395"/>
        <dbReference type="ChEBI" id="CHEBI:173115"/>
        <dbReference type="EC" id="2.7.7.19"/>
    </reaction>
</comment>
<keyword evidence="7" id="KW-0067">ATP-binding</keyword>
<evidence type="ECO:0000313" key="12">
    <source>
        <dbReference type="Proteomes" id="UP000887560"/>
    </source>
</evidence>
<sequence length="506" mass="59737">MVQIDKNYNGFNSLESFNKLEQEFNKILEENLILGNNNLENKLLNLLREFVMIIDGWMMIKSENEVDINNNDMIPIKSMLHKHRLASLINNRGLNQISDYQKFILVSLMDNITSHEFELAEVIKEKFQINKESDSHNHAINYIKSIISEWAQNIYNCIDIEFLLSGSKSLNTDVVESDQPPIHQLRKNIHTRIKIIEFILFKIKFDISFVILEDIIPIKLNKLIQQNNFEIEKIIEKLEELQNLESNENKIKEIHGEILTLASYNSNKIIKNIIDKCGNLNHFIYNSQFGFLNGATLNLLILKIVLIYFDSSQIYLLQKFFETFTAWDWRFPVKLEELTQKSQSWNEESEIKFRKNQYLSKYINYSSEERIRLEKHTNPIMVVLTLGYPEQNCSYNVNYSTRKIILKEFENGNNMVKHIKNNNRGNEAIVKAWNECGQYIQHWWVGIETNKFIKQIEFNKNNGNILNKFVENIKYKTPSVLLNKSRKIEVIYLEGDSEELKECLNK</sequence>
<evidence type="ECO:0000256" key="3">
    <source>
        <dbReference type="ARBA" id="ARBA00012388"/>
    </source>
</evidence>
<protein>
    <recommendedName>
        <fullName evidence="3">polynucleotide adenylyltransferase</fullName>
        <ecNumber evidence="3">2.7.7.19</ecNumber>
    </recommendedName>
</protein>
<proteinExistence type="inferred from homology"/>
<evidence type="ECO:0000256" key="9">
    <source>
        <dbReference type="ARBA" id="ARBA00048830"/>
    </source>
</evidence>
<keyword evidence="10" id="KW-0175">Coiled coil</keyword>
<keyword evidence="5" id="KW-0808">Transferase</keyword>
<keyword evidence="6" id="KW-0547">Nucleotide-binding</keyword>
<dbReference type="PANTHER" id="PTHR10682:SF10">
    <property type="entry name" value="POLYNUCLEOTIDE ADENYLYLTRANSFERASE"/>
    <property type="match status" value="1"/>
</dbReference>
<dbReference type="GO" id="GO:0005634">
    <property type="term" value="C:nucleus"/>
    <property type="evidence" value="ECO:0007669"/>
    <property type="project" value="UniProtKB-SubCell"/>
</dbReference>
<evidence type="ECO:0000256" key="7">
    <source>
        <dbReference type="ARBA" id="ARBA00022840"/>
    </source>
</evidence>
<dbReference type="InterPro" id="IPR007012">
    <property type="entry name" value="PolA_pol_cen_dom"/>
</dbReference>
<dbReference type="AlphaFoldDB" id="A0A915P4E6"/>
<keyword evidence="12" id="KW-1185">Reference proteome</keyword>
<feature type="coiled-coil region" evidence="10">
    <location>
        <begin position="224"/>
        <end position="254"/>
    </location>
</feature>
<dbReference type="Pfam" id="PF04928">
    <property type="entry name" value="PAP_central"/>
    <property type="match status" value="1"/>
</dbReference>
<evidence type="ECO:0000256" key="10">
    <source>
        <dbReference type="SAM" id="Coils"/>
    </source>
</evidence>
<evidence type="ECO:0000313" key="13">
    <source>
        <dbReference type="WBParaSite" id="scf7180000422561.g9220"/>
    </source>
</evidence>
<evidence type="ECO:0000256" key="1">
    <source>
        <dbReference type="ARBA" id="ARBA00004123"/>
    </source>
</evidence>
<dbReference type="PANTHER" id="PTHR10682">
    <property type="entry name" value="POLY A POLYMERASE"/>
    <property type="match status" value="1"/>
</dbReference>
<evidence type="ECO:0000259" key="11">
    <source>
        <dbReference type="Pfam" id="PF04928"/>
    </source>
</evidence>
<evidence type="ECO:0000256" key="5">
    <source>
        <dbReference type="ARBA" id="ARBA00022679"/>
    </source>
</evidence>
<evidence type="ECO:0000256" key="6">
    <source>
        <dbReference type="ARBA" id="ARBA00022741"/>
    </source>
</evidence>
<feature type="domain" description="Poly(A) polymerase central" evidence="11">
    <location>
        <begin position="281"/>
        <end position="427"/>
    </location>
</feature>
<organism evidence="12 13">
    <name type="scientific">Meloidogyne floridensis</name>
    <dbReference type="NCBI Taxonomy" id="298350"/>
    <lineage>
        <taxon>Eukaryota</taxon>
        <taxon>Metazoa</taxon>
        <taxon>Ecdysozoa</taxon>
        <taxon>Nematoda</taxon>
        <taxon>Chromadorea</taxon>
        <taxon>Rhabditida</taxon>
        <taxon>Tylenchina</taxon>
        <taxon>Tylenchomorpha</taxon>
        <taxon>Tylenchoidea</taxon>
        <taxon>Meloidogynidae</taxon>
        <taxon>Meloidogyninae</taxon>
        <taxon>Meloidogyne</taxon>
    </lineage>
</organism>
<dbReference type="SUPFAM" id="SSF81631">
    <property type="entry name" value="PAP/OAS1 substrate-binding domain"/>
    <property type="match status" value="1"/>
</dbReference>
<dbReference type="GO" id="GO:0006397">
    <property type="term" value="P:mRNA processing"/>
    <property type="evidence" value="ECO:0007669"/>
    <property type="project" value="UniProtKB-KW"/>
</dbReference>
<dbReference type="WBParaSite" id="scf7180000422561.g9220">
    <property type="protein sequence ID" value="scf7180000422561.g9220"/>
    <property type="gene ID" value="scf7180000422561.g9220"/>
</dbReference>
<dbReference type="Proteomes" id="UP000887560">
    <property type="component" value="Unplaced"/>
</dbReference>
<keyword evidence="8" id="KW-0539">Nucleus</keyword>
<evidence type="ECO:0000256" key="8">
    <source>
        <dbReference type="ARBA" id="ARBA00023242"/>
    </source>
</evidence>